<proteinExistence type="predicted"/>
<evidence type="ECO:0000313" key="1">
    <source>
        <dbReference type="EMBL" id="MBX65803.1"/>
    </source>
</evidence>
<dbReference type="AlphaFoldDB" id="A0A2P2QFK7"/>
<dbReference type="EMBL" id="GGEC01085319">
    <property type="protein sequence ID" value="MBX65803.1"/>
    <property type="molecule type" value="Transcribed_RNA"/>
</dbReference>
<reference evidence="1" key="1">
    <citation type="submission" date="2018-02" db="EMBL/GenBank/DDBJ databases">
        <title>Rhizophora mucronata_Transcriptome.</title>
        <authorList>
            <person name="Meera S.P."/>
            <person name="Sreeshan A."/>
            <person name="Augustine A."/>
        </authorList>
    </citation>
    <scope>NUCLEOTIDE SEQUENCE</scope>
    <source>
        <tissue evidence="1">Leaf</tissue>
    </source>
</reference>
<protein>
    <submittedName>
        <fullName evidence="1">Uncharacterized protein</fullName>
    </submittedName>
</protein>
<accession>A0A2P2QFK7</accession>
<organism evidence="1">
    <name type="scientific">Rhizophora mucronata</name>
    <name type="common">Asiatic mangrove</name>
    <dbReference type="NCBI Taxonomy" id="61149"/>
    <lineage>
        <taxon>Eukaryota</taxon>
        <taxon>Viridiplantae</taxon>
        <taxon>Streptophyta</taxon>
        <taxon>Embryophyta</taxon>
        <taxon>Tracheophyta</taxon>
        <taxon>Spermatophyta</taxon>
        <taxon>Magnoliopsida</taxon>
        <taxon>eudicotyledons</taxon>
        <taxon>Gunneridae</taxon>
        <taxon>Pentapetalae</taxon>
        <taxon>rosids</taxon>
        <taxon>fabids</taxon>
        <taxon>Malpighiales</taxon>
        <taxon>Rhizophoraceae</taxon>
        <taxon>Rhizophora</taxon>
    </lineage>
</organism>
<name>A0A2P2QFK7_RHIMU</name>
<sequence>MCMWLLVLRCCLLVPCQKLLEIYSF</sequence>